<evidence type="ECO:0000313" key="4">
    <source>
        <dbReference type="EMBL" id="STC98491.1"/>
    </source>
</evidence>
<protein>
    <submittedName>
        <fullName evidence="4">SH3 domain protein</fullName>
    </submittedName>
</protein>
<keyword evidence="2" id="KW-0472">Membrane</keyword>
<gene>
    <name evidence="4" type="ORF">NCTC10588_01087</name>
</gene>
<dbReference type="RefSeq" id="WP_115172440.1">
    <property type="nucleotide sequence ID" value="NZ_UFYD01000001.1"/>
</dbReference>
<feature type="signal peptide" evidence="3">
    <location>
        <begin position="1"/>
        <end position="18"/>
    </location>
</feature>
<dbReference type="Proteomes" id="UP000254876">
    <property type="component" value="Unassembled WGS sequence"/>
</dbReference>
<keyword evidence="3" id="KW-0732">Signal</keyword>
<feature type="transmembrane region" description="Helical" evidence="2">
    <location>
        <begin position="115"/>
        <end position="135"/>
    </location>
</feature>
<comment type="caution">
    <text evidence="4">The sequence shown here is derived from an EMBL/GenBank/DDBJ whole genome shotgun (WGS) entry which is preliminary data.</text>
</comment>
<dbReference type="AlphaFoldDB" id="A0A7Z7PXZ0"/>
<keyword evidence="1" id="KW-0175">Coiled coil</keyword>
<evidence type="ECO:0000313" key="5">
    <source>
        <dbReference type="Proteomes" id="UP000254876"/>
    </source>
</evidence>
<organism evidence="4 5">
    <name type="scientific">Elizabethkingia anophelis</name>
    <dbReference type="NCBI Taxonomy" id="1117645"/>
    <lineage>
        <taxon>Bacteria</taxon>
        <taxon>Pseudomonadati</taxon>
        <taxon>Bacteroidota</taxon>
        <taxon>Flavobacteriia</taxon>
        <taxon>Flavobacteriales</taxon>
        <taxon>Weeksellaceae</taxon>
        <taxon>Elizabethkingia</taxon>
    </lineage>
</organism>
<reference evidence="4 5" key="1">
    <citation type="submission" date="2018-06" db="EMBL/GenBank/DDBJ databases">
        <authorList>
            <consortium name="Pathogen Informatics"/>
            <person name="Doyle S."/>
        </authorList>
    </citation>
    <scope>NUCLEOTIDE SEQUENCE [LARGE SCALE GENOMIC DNA]</scope>
    <source>
        <strain evidence="4 5">NCTC10588</strain>
    </source>
</reference>
<dbReference type="EMBL" id="UFYD01000001">
    <property type="protein sequence ID" value="STC98491.1"/>
    <property type="molecule type" value="Genomic_DNA"/>
</dbReference>
<feature type="coiled-coil region" evidence="1">
    <location>
        <begin position="18"/>
        <end position="73"/>
    </location>
</feature>
<proteinExistence type="predicted"/>
<evidence type="ECO:0000256" key="2">
    <source>
        <dbReference type="SAM" id="Phobius"/>
    </source>
</evidence>
<sequence>MKKTILIPILFCATTLFAQEQNTELQKQQQEISVLKQKLNNQQSVINQQKTELVTLSVKTENQEKQIDSLKTQTNQNIQNIQSIADDLGTKIQQTETTAKDSISKLDKDVSTNRLYWIIATLVTLLLGGIIYWLLGKRIANSKTDVETQIKNTKTALEEESIKLDSKLVEVLESQLKLKQEQKLTVPTNSNNEIDHSLALKVADEIIRIQKNLQQMDANTKGLKQLSASVKRIQDNFASNGYELVEMLGKEYNEGMKVIANFIPSEDLETGKQIITRIIKPQVNFKGQMIQSAQIEVSVGE</sequence>
<accession>A0A7Z7PXZ0</accession>
<evidence type="ECO:0000256" key="1">
    <source>
        <dbReference type="SAM" id="Coils"/>
    </source>
</evidence>
<name>A0A7Z7PXZ0_9FLAO</name>
<evidence type="ECO:0000256" key="3">
    <source>
        <dbReference type="SAM" id="SignalP"/>
    </source>
</evidence>
<feature type="chain" id="PRO_5030705288" evidence="3">
    <location>
        <begin position="19"/>
        <end position="301"/>
    </location>
</feature>
<keyword evidence="2" id="KW-0812">Transmembrane</keyword>
<keyword evidence="2" id="KW-1133">Transmembrane helix</keyword>